<keyword evidence="4 7" id="KW-0812">Transmembrane</keyword>
<evidence type="ECO:0000259" key="10">
    <source>
        <dbReference type="Pfam" id="PF21088"/>
    </source>
</evidence>
<reference evidence="12" key="2">
    <citation type="journal article" date="2021" name="Appl. Environ. Microbiol.">
        <title>Adaptability of a Caproate-Producing Bacterium Contributes to Its Dominance in an Anaerobic Fermentation System.</title>
        <authorList>
            <person name="Wang H."/>
            <person name="Gu Y."/>
            <person name="Zhou W."/>
            <person name="Zhao D."/>
            <person name="Qiao Z."/>
            <person name="Zheng J."/>
            <person name="Gao J."/>
            <person name="Chen X."/>
            <person name="Ren C."/>
            <person name="Xu Y."/>
        </authorList>
    </citation>
    <scope>NUCLEOTIDE SEQUENCE</scope>
    <source>
        <strain evidence="12">JNU-WLY1368</strain>
    </source>
</reference>
<dbReference type="RefSeq" id="WP_174193409.1">
    <property type="nucleotide sequence ID" value="NZ_CP046051.1"/>
</dbReference>
<evidence type="ECO:0000256" key="5">
    <source>
        <dbReference type="ARBA" id="ARBA00022989"/>
    </source>
</evidence>
<gene>
    <name evidence="11" type="ORF">GJQ69_07410</name>
    <name evidence="12" type="ORF">GKP14_06400</name>
</gene>
<feature type="domain" description="Mechanosensitive ion channel MscS C-terminal" evidence="9">
    <location>
        <begin position="174"/>
        <end position="256"/>
    </location>
</feature>
<dbReference type="InterPro" id="IPR049142">
    <property type="entry name" value="MS_channel_1st"/>
</dbReference>
<sequence length="275" mass="30414">MTNLFHLIGTNMLSFLPRLLEAALVFGIGWWLSGVVRHICVKMLQRAQRDSAVVSFLSSTVKVTVRIIVIIMALSSLGLNTGAIIGAFSALGLGVSLAMKNNMANIACGVQMLFTKPFHAGDYIAAEGVEGTVERMELMFTTLRTFDNKEIVFPNARLCDSVVTNYTAMDKRRVDFDFGISYSDDLAGAKALLLQIAEEDSRVLKVPAPLVAVNKHEKSALLLTAHFWCKTEDYWDVYYAVQEKVKLAFDEHGYHIPFPQVDVHLPAEDSPKQAG</sequence>
<reference evidence="13 14" key="1">
    <citation type="submission" date="2019-11" db="EMBL/GenBank/DDBJ databases">
        <authorList>
            <person name="Ren C."/>
            <person name="Wang H."/>
            <person name="Xu Y."/>
        </authorList>
    </citation>
    <scope>NUCLEOTIDE SEQUENCE [LARGE SCALE GENOMIC DNA]</scope>
    <source>
        <strain evidence="14">JNU-WLY1368</strain>
        <strain evidence="11 13">LBM 19010</strain>
    </source>
</reference>
<dbReference type="GO" id="GO:0005886">
    <property type="term" value="C:plasma membrane"/>
    <property type="evidence" value="ECO:0007669"/>
    <property type="project" value="UniProtKB-SubCell"/>
</dbReference>
<protein>
    <submittedName>
        <fullName evidence="11">Mechanosensitive ion channel</fullName>
    </submittedName>
</protein>
<evidence type="ECO:0000259" key="8">
    <source>
        <dbReference type="Pfam" id="PF00924"/>
    </source>
</evidence>
<dbReference type="PANTHER" id="PTHR30221">
    <property type="entry name" value="SMALL-CONDUCTANCE MECHANOSENSITIVE CHANNEL"/>
    <property type="match status" value="1"/>
</dbReference>
<keyword evidence="3" id="KW-1003">Cell membrane</keyword>
<keyword evidence="5 7" id="KW-1133">Transmembrane helix</keyword>
<evidence type="ECO:0000256" key="1">
    <source>
        <dbReference type="ARBA" id="ARBA00004651"/>
    </source>
</evidence>
<dbReference type="InterPro" id="IPR008910">
    <property type="entry name" value="MSC_TM_helix"/>
</dbReference>
<evidence type="ECO:0000256" key="6">
    <source>
        <dbReference type="ARBA" id="ARBA00023136"/>
    </source>
</evidence>
<evidence type="ECO:0000313" key="11">
    <source>
        <dbReference type="EMBL" id="QKN24326.1"/>
    </source>
</evidence>
<evidence type="ECO:0000256" key="7">
    <source>
        <dbReference type="SAM" id="Phobius"/>
    </source>
</evidence>
<proteinExistence type="inferred from homology"/>
<dbReference type="Pfam" id="PF21088">
    <property type="entry name" value="MS_channel_1st"/>
    <property type="match status" value="1"/>
</dbReference>
<dbReference type="Proteomes" id="UP000501316">
    <property type="component" value="Chromosome"/>
</dbReference>
<dbReference type="Pfam" id="PF00924">
    <property type="entry name" value="MS_channel_2nd"/>
    <property type="match status" value="1"/>
</dbReference>
<organism evidence="11 13">
    <name type="scientific">Caproicibacterium lactatifermentans</name>
    <dbReference type="NCBI Taxonomy" id="2666138"/>
    <lineage>
        <taxon>Bacteria</taxon>
        <taxon>Bacillati</taxon>
        <taxon>Bacillota</taxon>
        <taxon>Clostridia</taxon>
        <taxon>Eubacteriales</taxon>
        <taxon>Oscillospiraceae</taxon>
        <taxon>Caproicibacterium</taxon>
    </lineage>
</organism>
<feature type="transmembrane region" description="Helical" evidence="7">
    <location>
        <begin position="20"/>
        <end position="40"/>
    </location>
</feature>
<name>A0A859DRK6_9FIRM</name>
<evidence type="ECO:0000256" key="4">
    <source>
        <dbReference type="ARBA" id="ARBA00022692"/>
    </source>
</evidence>
<dbReference type="EMBL" id="CP046161">
    <property type="protein sequence ID" value="QKO30661.1"/>
    <property type="molecule type" value="Genomic_DNA"/>
</dbReference>
<comment type="similarity">
    <text evidence="2">Belongs to the MscS (TC 1.A.23) family.</text>
</comment>
<dbReference type="InterPro" id="IPR023408">
    <property type="entry name" value="MscS_beta-dom_sf"/>
</dbReference>
<dbReference type="PANTHER" id="PTHR30221:SF1">
    <property type="entry name" value="SMALL-CONDUCTANCE MECHANOSENSITIVE CHANNEL"/>
    <property type="match status" value="1"/>
</dbReference>
<comment type="subcellular location">
    <subcellularLocation>
        <location evidence="1">Cell membrane</location>
        <topology evidence="1">Multi-pass membrane protein</topology>
    </subcellularLocation>
</comment>
<dbReference type="Gene3D" id="3.30.70.100">
    <property type="match status" value="1"/>
</dbReference>
<dbReference type="Pfam" id="PF21082">
    <property type="entry name" value="MS_channel_3rd"/>
    <property type="match status" value="1"/>
</dbReference>
<keyword evidence="6 7" id="KW-0472">Membrane</keyword>
<dbReference type="Pfam" id="PF05552">
    <property type="entry name" value="MS_channel_1st_1"/>
    <property type="match status" value="1"/>
</dbReference>
<dbReference type="GO" id="GO:0008381">
    <property type="term" value="F:mechanosensitive monoatomic ion channel activity"/>
    <property type="evidence" value="ECO:0007669"/>
    <property type="project" value="InterPro"/>
</dbReference>
<accession>A0A859DRK6</accession>
<dbReference type="InterPro" id="IPR006685">
    <property type="entry name" value="MscS_channel_2nd"/>
</dbReference>
<dbReference type="Proteomes" id="UP000509623">
    <property type="component" value="Chromosome"/>
</dbReference>
<dbReference type="InterPro" id="IPR049278">
    <property type="entry name" value="MS_channel_C"/>
</dbReference>
<dbReference type="AlphaFoldDB" id="A0A859DRK6"/>
<feature type="domain" description="Mechanosensitive ion channel MscS" evidence="8">
    <location>
        <begin position="104"/>
        <end position="167"/>
    </location>
</feature>
<dbReference type="SUPFAM" id="SSF50182">
    <property type="entry name" value="Sm-like ribonucleoproteins"/>
    <property type="match status" value="1"/>
</dbReference>
<evidence type="ECO:0000313" key="13">
    <source>
        <dbReference type="Proteomes" id="UP000501316"/>
    </source>
</evidence>
<keyword evidence="14" id="KW-1185">Reference proteome</keyword>
<dbReference type="InterPro" id="IPR011014">
    <property type="entry name" value="MscS_channel_TM-2"/>
</dbReference>
<dbReference type="SUPFAM" id="SSF82689">
    <property type="entry name" value="Mechanosensitive channel protein MscS (YggB), C-terminal domain"/>
    <property type="match status" value="1"/>
</dbReference>
<dbReference type="EMBL" id="CP046051">
    <property type="protein sequence ID" value="QKN24326.1"/>
    <property type="molecule type" value="Genomic_DNA"/>
</dbReference>
<dbReference type="Gene3D" id="2.30.30.60">
    <property type="match status" value="1"/>
</dbReference>
<dbReference type="InterPro" id="IPR011066">
    <property type="entry name" value="MscS_channel_C_sf"/>
</dbReference>
<evidence type="ECO:0000256" key="2">
    <source>
        <dbReference type="ARBA" id="ARBA00008017"/>
    </source>
</evidence>
<dbReference type="Gene3D" id="1.10.287.1260">
    <property type="match status" value="1"/>
</dbReference>
<evidence type="ECO:0000313" key="12">
    <source>
        <dbReference type="EMBL" id="QKO30661.1"/>
    </source>
</evidence>
<dbReference type="KEGG" id="clf:GJQ69_07410"/>
<dbReference type="SUPFAM" id="SSF82861">
    <property type="entry name" value="Mechanosensitive channel protein MscS (YggB), transmembrane region"/>
    <property type="match status" value="1"/>
</dbReference>
<reference evidence="12" key="3">
    <citation type="journal article" date="2022" name="Int. J. Syst. Evol. Microbiol.">
        <title>Caproicibacterium lactatifermentans sp. nov., isolated from pit clay used for the production of Chinese strong aroma-type liquor.</title>
        <authorList>
            <person name="Wang H."/>
            <person name="Gu Y."/>
            <person name="Zhao D."/>
            <person name="Qiao Z."/>
            <person name="Zheng J."/>
            <person name="Gao J."/>
            <person name="Ren C."/>
            <person name="Xu Y."/>
        </authorList>
    </citation>
    <scope>NUCLEOTIDE SEQUENCE</scope>
    <source>
        <strain evidence="12">JNU-WLY1368</strain>
    </source>
</reference>
<evidence type="ECO:0000259" key="9">
    <source>
        <dbReference type="Pfam" id="PF21082"/>
    </source>
</evidence>
<evidence type="ECO:0000256" key="3">
    <source>
        <dbReference type="ARBA" id="ARBA00022475"/>
    </source>
</evidence>
<dbReference type="InterPro" id="IPR010920">
    <property type="entry name" value="LSM_dom_sf"/>
</dbReference>
<dbReference type="InterPro" id="IPR045275">
    <property type="entry name" value="MscS_archaea/bacteria_type"/>
</dbReference>
<evidence type="ECO:0000313" key="14">
    <source>
        <dbReference type="Proteomes" id="UP000509623"/>
    </source>
</evidence>
<feature type="domain" description="Mechanosensitive ion channel transmembrane helices 2/3" evidence="10">
    <location>
        <begin position="61"/>
        <end position="100"/>
    </location>
</feature>